<dbReference type="PANTHER" id="PTHR11439:SF461">
    <property type="entry name" value="OS10G0432200 PROTEIN"/>
    <property type="match status" value="1"/>
</dbReference>
<proteinExistence type="predicted"/>
<protein>
    <submittedName>
        <fullName evidence="3">Putative mitochondrial protein</fullName>
    </submittedName>
</protein>
<gene>
    <name evidence="3" type="ORF">E5676_scaffold333G00260</name>
</gene>
<organism evidence="3 4">
    <name type="scientific">Cucumis melo var. makuwa</name>
    <name type="common">Oriental melon</name>
    <dbReference type="NCBI Taxonomy" id="1194695"/>
    <lineage>
        <taxon>Eukaryota</taxon>
        <taxon>Viridiplantae</taxon>
        <taxon>Streptophyta</taxon>
        <taxon>Embryophyta</taxon>
        <taxon>Tracheophyta</taxon>
        <taxon>Spermatophyta</taxon>
        <taxon>Magnoliopsida</taxon>
        <taxon>eudicotyledons</taxon>
        <taxon>Gunneridae</taxon>
        <taxon>Pentapetalae</taxon>
        <taxon>rosids</taxon>
        <taxon>fabids</taxon>
        <taxon>Cucurbitales</taxon>
        <taxon>Cucurbitaceae</taxon>
        <taxon>Benincaseae</taxon>
        <taxon>Cucumis</taxon>
    </lineage>
</organism>
<dbReference type="InterPro" id="IPR013103">
    <property type="entry name" value="RVT_2"/>
</dbReference>
<dbReference type="Pfam" id="PF07727">
    <property type="entry name" value="RVT_2"/>
    <property type="match status" value="1"/>
</dbReference>
<feature type="domain" description="Reverse transcriptase Ty1/copia-type" evidence="2">
    <location>
        <begin position="329"/>
        <end position="405"/>
    </location>
</feature>
<accession>A0A5D3DFX9</accession>
<evidence type="ECO:0000313" key="4">
    <source>
        <dbReference type="Proteomes" id="UP000321947"/>
    </source>
</evidence>
<dbReference type="InterPro" id="IPR043502">
    <property type="entry name" value="DNA/RNA_pol_sf"/>
</dbReference>
<dbReference type="EMBL" id="SSTD01005204">
    <property type="protein sequence ID" value="TYK22169.1"/>
    <property type="molecule type" value="Genomic_DNA"/>
</dbReference>
<feature type="region of interest" description="Disordered" evidence="1">
    <location>
        <begin position="252"/>
        <end position="271"/>
    </location>
</feature>
<name>A0A5D3DFX9_CUCMM</name>
<reference evidence="3 4" key="1">
    <citation type="submission" date="2019-08" db="EMBL/GenBank/DDBJ databases">
        <title>Draft genome sequences of two oriental melons (Cucumis melo L. var makuwa).</title>
        <authorList>
            <person name="Kwon S.-Y."/>
        </authorList>
    </citation>
    <scope>NUCLEOTIDE SEQUENCE [LARGE SCALE GENOMIC DNA]</scope>
    <source>
        <strain evidence="4">cv. Chang Bougi</strain>
        <tissue evidence="3">Leaf</tissue>
    </source>
</reference>
<comment type="caution">
    <text evidence="3">The sequence shown here is derived from an EMBL/GenBank/DDBJ whole genome shotgun (WGS) entry which is preliminary data.</text>
</comment>
<dbReference type="PANTHER" id="PTHR11439">
    <property type="entry name" value="GAG-POL-RELATED RETROTRANSPOSON"/>
    <property type="match status" value="1"/>
</dbReference>
<dbReference type="Proteomes" id="UP000321947">
    <property type="component" value="Unassembled WGS sequence"/>
</dbReference>
<feature type="compositionally biased region" description="Polar residues" evidence="1">
    <location>
        <begin position="91"/>
        <end position="105"/>
    </location>
</feature>
<sequence length="580" mass="64630">MDLCKELVWRDPTDGRILGQRPIPSLMEVCSEIRLEEDRTSAMNISTTPSIDSVALMREHCLKLHGRPSRGKKHPPNDKHNTGWAYVSESAGPSQPSESQGNQIDHGSATLDGSLTPIAGKGKISICAGLFLNIVLHDLSSGKMIVTARHSKGLHLLDDDTSSSSTSRTCLLSSYFITSEQDCSGLADETDNWHRALLFSALVHTPLKKIGMLSVNIATFLTRYMPSFFPSSVLKNFGSTPDTKLAQSSLSLANPNQPSVSNDDSEPTPNTPLCHSIRVKKPSIHLQDYHCFSTIVSLVEPNSYQEASIEPLLQKAMNDELQALEKTYTWDYVDLPPGKRPIRCKWIYKIKIHSDGTIERYKARLVAKGYSQEYGIDYEETFASIARMTSVRSLLAVATANSTIIQLGFASSSHDTTLFTRQTPHGIVLLLLYVDDMIITGIIDSNTALMPLDPNVHLILFYGVPLKDVSLYQQLVGNLIYLTVTRPDIAYVVHIVIQFMAASRTIHFTTILRYYFYLGDSFIAWHSKKQSVVSYFSTESEYHAFADGTAELMWLHWLLADMGVLQQGPTLLHRDNRSAI</sequence>
<dbReference type="SUPFAM" id="SSF56672">
    <property type="entry name" value="DNA/RNA polymerases"/>
    <property type="match status" value="1"/>
</dbReference>
<evidence type="ECO:0000313" key="3">
    <source>
        <dbReference type="EMBL" id="TYK22169.1"/>
    </source>
</evidence>
<evidence type="ECO:0000259" key="2">
    <source>
        <dbReference type="Pfam" id="PF07727"/>
    </source>
</evidence>
<feature type="region of interest" description="Disordered" evidence="1">
    <location>
        <begin position="66"/>
        <end position="108"/>
    </location>
</feature>
<dbReference type="AlphaFoldDB" id="A0A5D3DFX9"/>
<dbReference type="CDD" id="cd09272">
    <property type="entry name" value="RNase_HI_RT_Ty1"/>
    <property type="match status" value="1"/>
</dbReference>
<evidence type="ECO:0000256" key="1">
    <source>
        <dbReference type="SAM" id="MobiDB-lite"/>
    </source>
</evidence>